<evidence type="ECO:0000256" key="1">
    <source>
        <dbReference type="ARBA" id="ARBA00004370"/>
    </source>
</evidence>
<keyword evidence="11" id="KW-1185">Reference proteome</keyword>
<keyword evidence="8" id="KW-1133">Transmembrane helix</keyword>
<gene>
    <name evidence="10" type="ORF">ACLA_003950</name>
</gene>
<keyword evidence="3 8" id="KW-0812">Transmembrane</keyword>
<name>A1C5L4_ASPCL</name>
<feature type="transmembrane region" description="Helical" evidence="8">
    <location>
        <begin position="120"/>
        <end position="138"/>
    </location>
</feature>
<evidence type="ECO:0000256" key="8">
    <source>
        <dbReference type="RuleBase" id="RU362121"/>
    </source>
</evidence>
<dbReference type="OMA" id="GAWITIN"/>
<evidence type="ECO:0000256" key="5">
    <source>
        <dbReference type="ARBA" id="ARBA00023004"/>
    </source>
</evidence>
<dbReference type="Pfam" id="PF00173">
    <property type="entry name" value="Cyt-b5"/>
    <property type="match status" value="1"/>
</dbReference>
<dbReference type="AlphaFoldDB" id="A1C5L4"/>
<dbReference type="Proteomes" id="UP000006701">
    <property type="component" value="Unassembled WGS sequence"/>
</dbReference>
<comment type="subcellular location">
    <subcellularLocation>
        <location evidence="1">Membrane</location>
    </subcellularLocation>
</comment>
<sequence>MTSFALEEIAQHNTRESAWIAIHGKVYAVTGYLDNHPGGRELLMEVAGKDATEDFDYTGHSATAHEILETLGIGTLSGWIRVRTRKPPLAVALATGCVIALLVYLWGIDGANRSHIKYGAWPSHGVIVAVIAVIGGLLRKLLFDHGKGAFQYTPYFSYPLHGQ</sequence>
<keyword evidence="6 8" id="KW-0472">Membrane</keyword>
<dbReference type="SUPFAM" id="SSF55856">
    <property type="entry name" value="Cytochrome b5-like heme/steroid binding domain"/>
    <property type="match status" value="1"/>
</dbReference>
<dbReference type="GeneID" id="4708385"/>
<dbReference type="PANTHER" id="PTHR19359:SF14">
    <property type="entry name" value="CYTOCHROME B5 A"/>
    <property type="match status" value="1"/>
</dbReference>
<dbReference type="InterPro" id="IPR001199">
    <property type="entry name" value="Cyt_B5-like_heme/steroid-bd"/>
</dbReference>
<evidence type="ECO:0000256" key="3">
    <source>
        <dbReference type="ARBA" id="ARBA00022692"/>
    </source>
</evidence>
<dbReference type="InterPro" id="IPR018506">
    <property type="entry name" value="Cyt_B5_heme-BS"/>
</dbReference>
<dbReference type="VEuPathDB" id="FungiDB:ACLA_003950"/>
<dbReference type="HOGENOM" id="CLU_102602_3_3_1"/>
<evidence type="ECO:0000256" key="6">
    <source>
        <dbReference type="ARBA" id="ARBA00023136"/>
    </source>
</evidence>
<feature type="transmembrane region" description="Helical" evidence="8">
    <location>
        <begin position="89"/>
        <end position="108"/>
    </location>
</feature>
<dbReference type="GO" id="GO:0016020">
    <property type="term" value="C:membrane"/>
    <property type="evidence" value="ECO:0007669"/>
    <property type="project" value="UniProtKB-SubCell"/>
</dbReference>
<keyword evidence="4 8" id="KW-0479">Metal-binding</keyword>
<dbReference type="EMBL" id="DS027004">
    <property type="protein sequence ID" value="EAW14982.1"/>
    <property type="molecule type" value="Genomic_DNA"/>
</dbReference>
<proteinExistence type="inferred from homology"/>
<dbReference type="STRING" id="344612.A1C5L4"/>
<dbReference type="PANTHER" id="PTHR19359">
    <property type="entry name" value="CYTOCHROME B5"/>
    <property type="match status" value="1"/>
</dbReference>
<dbReference type="OrthoDB" id="260519at2759"/>
<protein>
    <submittedName>
        <fullName evidence="10">Cytochrome b5-like Heme/Steroid binding domain protein</fullName>
    </submittedName>
</protein>
<dbReference type="eggNOG" id="KOG0537">
    <property type="taxonomic scope" value="Eukaryota"/>
</dbReference>
<accession>A1C5L4</accession>
<dbReference type="InterPro" id="IPR036400">
    <property type="entry name" value="Cyt_B5-like_heme/steroid_sf"/>
</dbReference>
<dbReference type="KEGG" id="act:ACLA_003950"/>
<comment type="similarity">
    <text evidence="7 8">Belongs to the cytochrome b5 family.</text>
</comment>
<dbReference type="PROSITE" id="PS50255">
    <property type="entry name" value="CYTOCHROME_B5_2"/>
    <property type="match status" value="1"/>
</dbReference>
<evidence type="ECO:0000256" key="7">
    <source>
        <dbReference type="ARBA" id="ARBA00038168"/>
    </source>
</evidence>
<dbReference type="FunFam" id="3.10.120.10:FF:000002">
    <property type="entry name" value="Cytochrome b5 type B"/>
    <property type="match status" value="1"/>
</dbReference>
<evidence type="ECO:0000259" key="9">
    <source>
        <dbReference type="PROSITE" id="PS50255"/>
    </source>
</evidence>
<keyword evidence="5 8" id="KW-0408">Iron</keyword>
<dbReference type="GO" id="GO:0046872">
    <property type="term" value="F:metal ion binding"/>
    <property type="evidence" value="ECO:0007669"/>
    <property type="project" value="UniProtKB-UniRule"/>
</dbReference>
<dbReference type="GO" id="GO:0020037">
    <property type="term" value="F:heme binding"/>
    <property type="evidence" value="ECO:0007669"/>
    <property type="project" value="UniProtKB-UniRule"/>
</dbReference>
<dbReference type="PROSITE" id="PS00191">
    <property type="entry name" value="CYTOCHROME_B5_1"/>
    <property type="match status" value="1"/>
</dbReference>
<evidence type="ECO:0000313" key="10">
    <source>
        <dbReference type="EMBL" id="EAW14982.1"/>
    </source>
</evidence>
<keyword evidence="2 8" id="KW-0349">Heme</keyword>
<reference evidence="10 11" key="1">
    <citation type="journal article" date="2008" name="PLoS Genet.">
        <title>Genomic islands in the pathogenic filamentous fungus Aspergillus fumigatus.</title>
        <authorList>
            <person name="Fedorova N.D."/>
            <person name="Khaldi N."/>
            <person name="Joardar V.S."/>
            <person name="Maiti R."/>
            <person name="Amedeo P."/>
            <person name="Anderson M.J."/>
            <person name="Crabtree J."/>
            <person name="Silva J.C."/>
            <person name="Badger J.H."/>
            <person name="Albarraq A."/>
            <person name="Angiuoli S."/>
            <person name="Bussey H."/>
            <person name="Bowyer P."/>
            <person name="Cotty P.J."/>
            <person name="Dyer P.S."/>
            <person name="Egan A."/>
            <person name="Galens K."/>
            <person name="Fraser-Liggett C.M."/>
            <person name="Haas B.J."/>
            <person name="Inman J.M."/>
            <person name="Kent R."/>
            <person name="Lemieux S."/>
            <person name="Malavazi I."/>
            <person name="Orvis J."/>
            <person name="Roemer T."/>
            <person name="Ronning C.M."/>
            <person name="Sundaram J.P."/>
            <person name="Sutton G."/>
            <person name="Turner G."/>
            <person name="Venter J.C."/>
            <person name="White O.R."/>
            <person name="Whitty B.R."/>
            <person name="Youngman P."/>
            <person name="Wolfe K.H."/>
            <person name="Goldman G.H."/>
            <person name="Wortman J.R."/>
            <person name="Jiang B."/>
            <person name="Denning D.W."/>
            <person name="Nierman W.C."/>
        </authorList>
    </citation>
    <scope>NUCLEOTIDE SEQUENCE [LARGE SCALE GENOMIC DNA]</scope>
    <source>
        <strain evidence="11">ATCC 1007 / CBS 513.65 / DSM 816 / NCTC 3887 / NRRL 1</strain>
    </source>
</reference>
<evidence type="ECO:0000313" key="11">
    <source>
        <dbReference type="Proteomes" id="UP000006701"/>
    </source>
</evidence>
<comment type="caution">
    <text evidence="8">Lacks conserved residue(s) required for the propagation of feature annotation.</text>
</comment>
<dbReference type="Gene3D" id="3.10.120.10">
    <property type="entry name" value="Cytochrome b5-like heme/steroid binding domain"/>
    <property type="match status" value="1"/>
</dbReference>
<dbReference type="RefSeq" id="XP_001276408.1">
    <property type="nucleotide sequence ID" value="XM_001276407.1"/>
</dbReference>
<dbReference type="InterPro" id="IPR050668">
    <property type="entry name" value="Cytochrome_b5"/>
</dbReference>
<evidence type="ECO:0000256" key="2">
    <source>
        <dbReference type="ARBA" id="ARBA00022617"/>
    </source>
</evidence>
<evidence type="ECO:0000256" key="4">
    <source>
        <dbReference type="ARBA" id="ARBA00022723"/>
    </source>
</evidence>
<dbReference type="SMART" id="SM01117">
    <property type="entry name" value="Cyt-b5"/>
    <property type="match status" value="1"/>
</dbReference>
<dbReference type="PRINTS" id="PR00363">
    <property type="entry name" value="CYTOCHROMEB5"/>
</dbReference>
<organism evidence="10 11">
    <name type="scientific">Aspergillus clavatus (strain ATCC 1007 / CBS 513.65 / DSM 816 / NCTC 3887 / NRRL 1 / QM 1276 / 107)</name>
    <dbReference type="NCBI Taxonomy" id="344612"/>
    <lineage>
        <taxon>Eukaryota</taxon>
        <taxon>Fungi</taxon>
        <taxon>Dikarya</taxon>
        <taxon>Ascomycota</taxon>
        <taxon>Pezizomycotina</taxon>
        <taxon>Eurotiomycetes</taxon>
        <taxon>Eurotiomycetidae</taxon>
        <taxon>Eurotiales</taxon>
        <taxon>Aspergillaceae</taxon>
        <taxon>Aspergillus</taxon>
        <taxon>Aspergillus subgen. Fumigati</taxon>
    </lineage>
</organism>
<feature type="domain" description="Cytochrome b5 heme-binding" evidence="9">
    <location>
        <begin position="1"/>
        <end position="77"/>
    </location>
</feature>